<accession>A0A0V1K2Q9</accession>
<gene>
    <name evidence="1" type="ORF">T4C_10081</name>
</gene>
<comment type="caution">
    <text evidence="1">The sequence shown here is derived from an EMBL/GenBank/DDBJ whole genome shotgun (WGS) entry which is preliminary data.</text>
</comment>
<evidence type="ECO:0000313" key="2">
    <source>
        <dbReference type="Proteomes" id="UP000054826"/>
    </source>
</evidence>
<protein>
    <submittedName>
        <fullName evidence="1">Uncharacterized protein</fullName>
    </submittedName>
</protein>
<organism evidence="1 2">
    <name type="scientific">Trichinella pseudospiralis</name>
    <name type="common">Parasitic roundworm</name>
    <dbReference type="NCBI Taxonomy" id="6337"/>
    <lineage>
        <taxon>Eukaryota</taxon>
        <taxon>Metazoa</taxon>
        <taxon>Ecdysozoa</taxon>
        <taxon>Nematoda</taxon>
        <taxon>Enoplea</taxon>
        <taxon>Dorylaimia</taxon>
        <taxon>Trichinellida</taxon>
        <taxon>Trichinellidae</taxon>
        <taxon>Trichinella</taxon>
    </lineage>
</organism>
<proteinExistence type="predicted"/>
<dbReference type="AlphaFoldDB" id="A0A0V1K2Q9"/>
<evidence type="ECO:0000313" key="1">
    <source>
        <dbReference type="EMBL" id="KRZ41517.1"/>
    </source>
</evidence>
<dbReference type="EMBL" id="JYDV01000020">
    <property type="protein sequence ID" value="KRZ41517.1"/>
    <property type="molecule type" value="Genomic_DNA"/>
</dbReference>
<dbReference type="Proteomes" id="UP000054826">
    <property type="component" value="Unassembled WGS sequence"/>
</dbReference>
<sequence>MGFGGTLPQRCGTHNALITQKLSLSTPFKRSSSRINLRCSFRWLKPEMVICSFGPLSPRLSTTSLFTNERCAPESRMQLTVLFIPFSAQIIARAICKLPFE</sequence>
<name>A0A0V1K2Q9_TRIPS</name>
<reference evidence="1 2" key="1">
    <citation type="submission" date="2015-01" db="EMBL/GenBank/DDBJ databases">
        <title>Evolution of Trichinella species and genotypes.</title>
        <authorList>
            <person name="Korhonen P.K."/>
            <person name="Edoardo P."/>
            <person name="Giuseppe L.R."/>
            <person name="Gasser R.B."/>
        </authorList>
    </citation>
    <scope>NUCLEOTIDE SEQUENCE [LARGE SCALE GENOMIC DNA]</scope>
    <source>
        <strain evidence="1">ISS176</strain>
    </source>
</reference>